<keyword evidence="4" id="KW-1185">Reference proteome</keyword>
<dbReference type="PROSITE" id="PS51125">
    <property type="entry name" value="NHL"/>
    <property type="match status" value="2"/>
</dbReference>
<dbReference type="EMBL" id="JAWIIV010000070">
    <property type="protein sequence ID" value="MEC4723715.1"/>
    <property type="molecule type" value="Genomic_DNA"/>
</dbReference>
<feature type="repeat" description="NHL" evidence="2">
    <location>
        <begin position="257"/>
        <end position="287"/>
    </location>
</feature>
<dbReference type="PANTHER" id="PTHR13833:SF71">
    <property type="entry name" value="NHL DOMAIN-CONTAINING PROTEIN"/>
    <property type="match status" value="1"/>
</dbReference>
<sequence length="501" mass="50906">MTTITTNDSTFAVLSQGIAVSPAGDVYVVGVVGSDMTTLVLPTGPNPPLPLPTVRTPKLLRISPSGEVTTLGIVQAEGGYGSVVLDPAGNVYFSNNSFHTIFIYSATTKEIGIFAGSPGPVFYDSHGLPSFLSPGSADGIGAAAQFHTPTGLATDSEGRLYIADQRNHIIRRASPQGVVTTVAGSTVKRGANDGTALEATFGPQLKGSAFDGAGNLYVTDAESHTIRKLTPEGRVITLAGSAGINGYADGIGVAARFNAPAGITADPLGNVYVADSGNAVIRKIAPSGEVTTIAGTVGSRGENDGIGASAQFLSPTGITRDSMGNLYVSDPFARTIRKITPAGVVSTIAGSADRHGVDSDGIGAAAKFNNPSAITADAAGNLYVADLFSHTIRRISVSGQVVTLAGKYADDGHVDGIGSSARFTSPTGISIDSAGNLYVSDSGNSAIRKITPNGIVSTVIVVGSAFSNSLPERLQSIAFDGSNTLYVTRGGGVLKLNLSAQ</sequence>
<feature type="repeat" description="NHL" evidence="2">
    <location>
        <begin position="414"/>
        <end position="453"/>
    </location>
</feature>
<dbReference type="Proteomes" id="UP001352263">
    <property type="component" value="Unassembled WGS sequence"/>
</dbReference>
<organism evidence="3 4">
    <name type="scientific">Noviherbaspirillum album</name>
    <dbReference type="NCBI Taxonomy" id="3080276"/>
    <lineage>
        <taxon>Bacteria</taxon>
        <taxon>Pseudomonadati</taxon>
        <taxon>Pseudomonadota</taxon>
        <taxon>Betaproteobacteria</taxon>
        <taxon>Burkholderiales</taxon>
        <taxon>Oxalobacteraceae</taxon>
        <taxon>Noviherbaspirillum</taxon>
    </lineage>
</organism>
<evidence type="ECO:0008006" key="5">
    <source>
        <dbReference type="Google" id="ProtNLM"/>
    </source>
</evidence>
<dbReference type="InterPro" id="IPR011042">
    <property type="entry name" value="6-blade_b-propeller_TolB-like"/>
</dbReference>
<dbReference type="RefSeq" id="WP_326510317.1">
    <property type="nucleotide sequence ID" value="NZ_JAWIIV010000070.1"/>
</dbReference>
<accession>A0ABU6JK58</accession>
<dbReference type="SUPFAM" id="SSF101898">
    <property type="entry name" value="NHL repeat"/>
    <property type="match status" value="1"/>
</dbReference>
<dbReference type="CDD" id="cd14953">
    <property type="entry name" value="NHL_like_1"/>
    <property type="match status" value="1"/>
</dbReference>
<evidence type="ECO:0000313" key="4">
    <source>
        <dbReference type="Proteomes" id="UP001352263"/>
    </source>
</evidence>
<protein>
    <recommendedName>
        <fullName evidence="5">SMP-30/Gluconolactonase/LRE-like region domain-containing protein</fullName>
    </recommendedName>
</protein>
<evidence type="ECO:0000313" key="3">
    <source>
        <dbReference type="EMBL" id="MEC4723715.1"/>
    </source>
</evidence>
<comment type="caution">
    <text evidence="3">The sequence shown here is derived from an EMBL/GenBank/DDBJ whole genome shotgun (WGS) entry which is preliminary data.</text>
</comment>
<dbReference type="Gene3D" id="2.120.10.30">
    <property type="entry name" value="TolB, C-terminal domain"/>
    <property type="match status" value="4"/>
</dbReference>
<dbReference type="PANTHER" id="PTHR13833">
    <property type="match status" value="1"/>
</dbReference>
<reference evidence="3 4" key="1">
    <citation type="submission" date="2023-10" db="EMBL/GenBank/DDBJ databases">
        <title>Noviherbaspirillum sp. CPCC 100848 genome assembly.</title>
        <authorList>
            <person name="Li X.Y."/>
            <person name="Fang X.M."/>
        </authorList>
    </citation>
    <scope>NUCLEOTIDE SEQUENCE [LARGE SCALE GENOMIC DNA]</scope>
    <source>
        <strain evidence="3 4">CPCC 100848</strain>
    </source>
</reference>
<evidence type="ECO:0000256" key="2">
    <source>
        <dbReference type="PROSITE-ProRule" id="PRU00504"/>
    </source>
</evidence>
<evidence type="ECO:0000256" key="1">
    <source>
        <dbReference type="ARBA" id="ARBA00022737"/>
    </source>
</evidence>
<gene>
    <name evidence="3" type="ORF">RY831_31830</name>
</gene>
<dbReference type="Pfam" id="PF01436">
    <property type="entry name" value="NHL"/>
    <property type="match status" value="2"/>
</dbReference>
<proteinExistence type="predicted"/>
<name>A0ABU6JK58_9BURK</name>
<keyword evidence="1" id="KW-0677">Repeat</keyword>
<dbReference type="InterPro" id="IPR001258">
    <property type="entry name" value="NHL_repeat"/>
</dbReference>
<dbReference type="SUPFAM" id="SSF63829">
    <property type="entry name" value="Calcium-dependent phosphotriesterase"/>
    <property type="match status" value="1"/>
</dbReference>